<dbReference type="PANTHER" id="PTHR28147">
    <property type="entry name" value="N-GLYCOSYLATION PROTEIN EOS1"/>
    <property type="match status" value="1"/>
</dbReference>
<organism evidence="2 3">
    <name type="scientific">Pneumocystis jirovecii (strain RU7)</name>
    <name type="common">Human pneumocystis pneumonia agent</name>
    <dbReference type="NCBI Taxonomy" id="1408657"/>
    <lineage>
        <taxon>Eukaryota</taxon>
        <taxon>Fungi</taxon>
        <taxon>Dikarya</taxon>
        <taxon>Ascomycota</taxon>
        <taxon>Taphrinomycotina</taxon>
        <taxon>Pneumocystomycetes</taxon>
        <taxon>Pneumocystaceae</taxon>
        <taxon>Pneumocystis</taxon>
    </lineage>
</organism>
<reference evidence="3" key="1">
    <citation type="journal article" date="2016" name="Nat. Commun.">
        <title>Genome analysis of three Pneumocystis species reveals adaptation mechanisms to life exclusively in mammalian hosts.</title>
        <authorList>
            <person name="Ma L."/>
            <person name="Chen Z."/>
            <person name="Huang D.W."/>
            <person name="Kutty G."/>
            <person name="Ishihara M."/>
            <person name="Wang H."/>
            <person name="Abouelleil A."/>
            <person name="Bishop L."/>
            <person name="Davey E."/>
            <person name="Deng R."/>
            <person name="Deng X."/>
            <person name="Fan L."/>
            <person name="Fantoni G."/>
            <person name="Fitzgerald M."/>
            <person name="Gogineni E."/>
            <person name="Goldberg J.M."/>
            <person name="Handley G."/>
            <person name="Hu X."/>
            <person name="Huber C."/>
            <person name="Jiao X."/>
            <person name="Jones K."/>
            <person name="Levin J.Z."/>
            <person name="Liu Y."/>
            <person name="Macdonald P."/>
            <person name="Melnikov A."/>
            <person name="Raley C."/>
            <person name="Sassi M."/>
            <person name="Sherman B.T."/>
            <person name="Song X."/>
            <person name="Sykes S."/>
            <person name="Tran B."/>
            <person name="Walsh L."/>
            <person name="Xia Y."/>
            <person name="Yang J."/>
            <person name="Young S."/>
            <person name="Zeng Q."/>
            <person name="Zheng X."/>
            <person name="Stephens R."/>
            <person name="Nusbaum C."/>
            <person name="Birren B.W."/>
            <person name="Azadi P."/>
            <person name="Lempicki R.A."/>
            <person name="Cuomo C.A."/>
            <person name="Kovacs J.A."/>
        </authorList>
    </citation>
    <scope>NUCLEOTIDE SEQUENCE [LARGE SCALE GENOMIC DNA]</scope>
    <source>
        <strain evidence="3">RU7</strain>
    </source>
</reference>
<dbReference type="STRING" id="1408657.A0A0W4ZRJ0"/>
<dbReference type="GO" id="GO:0006487">
    <property type="term" value="P:protein N-linked glycosylation"/>
    <property type="evidence" value="ECO:0007669"/>
    <property type="project" value="TreeGrafter"/>
</dbReference>
<sequence length="226" mass="25714">MQSQLIQILGIKRCYRIPLKICTIFSLVPGCYWALKSILSAYTTHTACIHRAYSPAYTAMEIEDRPIMNLGRKNSAQHTYNSVSARIHLWEAWTAVIWFLICSVLSYGLTDGLLSRWIIRYSPHAVLIRLISLNMMNAYLTGWVVSSNDAFKRLIFSIFMACILACAYVVQNYVTSDILFLGTKEILPNRHFNLFDIGVFVVLPIGAASFITMLLALWALWVPDHV</sequence>
<name>A0A0W4ZRJ0_PNEJ7</name>
<dbReference type="PANTHER" id="PTHR28147:SF1">
    <property type="entry name" value="N-GLYCOSYLATION PROTEIN EOS1"/>
    <property type="match status" value="1"/>
</dbReference>
<dbReference type="InterPro" id="IPR021100">
    <property type="entry name" value="N-glycosylation_EOS1"/>
</dbReference>
<keyword evidence="1" id="KW-0472">Membrane</keyword>
<evidence type="ECO:0000256" key="1">
    <source>
        <dbReference type="SAM" id="Phobius"/>
    </source>
</evidence>
<dbReference type="OrthoDB" id="2139606at2759"/>
<keyword evidence="1" id="KW-1133">Transmembrane helix</keyword>
<dbReference type="RefSeq" id="XP_018229955.1">
    <property type="nucleotide sequence ID" value="XM_018373780.1"/>
</dbReference>
<feature type="transmembrane region" description="Helical" evidence="1">
    <location>
        <begin position="17"/>
        <end position="35"/>
    </location>
</feature>
<dbReference type="PRINTS" id="PR02070">
    <property type="entry name" value="NGLYCOSEOS1"/>
</dbReference>
<proteinExistence type="predicted"/>
<keyword evidence="1" id="KW-0812">Transmembrane</keyword>
<dbReference type="VEuPathDB" id="FungiDB:T551_01517"/>
<evidence type="ECO:0000313" key="3">
    <source>
        <dbReference type="Proteomes" id="UP000053447"/>
    </source>
</evidence>
<dbReference type="Proteomes" id="UP000053447">
    <property type="component" value="Unassembled WGS sequence"/>
</dbReference>
<dbReference type="GO" id="GO:0005789">
    <property type="term" value="C:endoplasmic reticulum membrane"/>
    <property type="evidence" value="ECO:0007669"/>
    <property type="project" value="InterPro"/>
</dbReference>
<dbReference type="Pfam" id="PF12326">
    <property type="entry name" value="EOS1"/>
    <property type="match status" value="1"/>
</dbReference>
<feature type="transmembrane region" description="Helical" evidence="1">
    <location>
        <begin position="92"/>
        <end position="114"/>
    </location>
</feature>
<dbReference type="GeneID" id="28940035"/>
<dbReference type="GO" id="GO:0034599">
    <property type="term" value="P:cellular response to oxidative stress"/>
    <property type="evidence" value="ECO:0007669"/>
    <property type="project" value="InterPro"/>
</dbReference>
<feature type="transmembrane region" description="Helical" evidence="1">
    <location>
        <begin position="126"/>
        <end position="145"/>
    </location>
</feature>
<feature type="transmembrane region" description="Helical" evidence="1">
    <location>
        <begin position="151"/>
        <end position="174"/>
    </location>
</feature>
<gene>
    <name evidence="2" type="ORF">T551_01517</name>
</gene>
<evidence type="ECO:0000313" key="2">
    <source>
        <dbReference type="EMBL" id="KTW30965.1"/>
    </source>
</evidence>
<accession>A0A0W4ZRJ0</accession>
<keyword evidence="3" id="KW-1185">Reference proteome</keyword>
<feature type="transmembrane region" description="Helical" evidence="1">
    <location>
        <begin position="194"/>
        <end position="221"/>
    </location>
</feature>
<dbReference type="EMBL" id="LFWA01000006">
    <property type="protein sequence ID" value="KTW30965.1"/>
    <property type="molecule type" value="Genomic_DNA"/>
</dbReference>
<dbReference type="AlphaFoldDB" id="A0A0W4ZRJ0"/>
<protein>
    <submittedName>
        <fullName evidence="2">Uncharacterized protein</fullName>
    </submittedName>
</protein>
<comment type="caution">
    <text evidence="2">The sequence shown here is derived from an EMBL/GenBank/DDBJ whole genome shotgun (WGS) entry which is preliminary data.</text>
</comment>